<feature type="domain" description="CBS" evidence="1">
    <location>
        <begin position="122"/>
        <end position="185"/>
    </location>
</feature>
<feature type="non-terminal residue" evidence="2">
    <location>
        <position position="246"/>
    </location>
</feature>
<proteinExistence type="predicted"/>
<name>X0ULK3_9ZZZZ</name>
<evidence type="ECO:0000259" key="1">
    <source>
        <dbReference type="PROSITE" id="PS51371"/>
    </source>
</evidence>
<dbReference type="InterPro" id="IPR046342">
    <property type="entry name" value="CBS_dom_sf"/>
</dbReference>
<reference evidence="2" key="1">
    <citation type="journal article" date="2014" name="Front. Microbiol.">
        <title>High frequency of phylogenetically diverse reductive dehalogenase-homologous genes in deep subseafloor sedimentary metagenomes.</title>
        <authorList>
            <person name="Kawai M."/>
            <person name="Futagami T."/>
            <person name="Toyoda A."/>
            <person name="Takaki Y."/>
            <person name="Nishi S."/>
            <person name="Hori S."/>
            <person name="Arai W."/>
            <person name="Tsubouchi T."/>
            <person name="Morono Y."/>
            <person name="Uchiyama I."/>
            <person name="Ito T."/>
            <person name="Fujiyama A."/>
            <person name="Inagaki F."/>
            <person name="Takami H."/>
        </authorList>
    </citation>
    <scope>NUCLEOTIDE SEQUENCE</scope>
    <source>
        <strain evidence="2">Expedition CK06-06</strain>
    </source>
</reference>
<dbReference type="InterPro" id="IPR006669">
    <property type="entry name" value="MgtE_transporter"/>
</dbReference>
<dbReference type="Pfam" id="PF03448">
    <property type="entry name" value="MgtE_N"/>
    <property type="match status" value="1"/>
</dbReference>
<dbReference type="InterPro" id="IPR000644">
    <property type="entry name" value="CBS_dom"/>
</dbReference>
<dbReference type="AlphaFoldDB" id="X0ULK3"/>
<feature type="domain" description="CBS" evidence="1">
    <location>
        <begin position="186"/>
        <end position="242"/>
    </location>
</feature>
<dbReference type="SUPFAM" id="SSF54631">
    <property type="entry name" value="CBS-domain pair"/>
    <property type="match status" value="1"/>
</dbReference>
<dbReference type="SMART" id="SM00116">
    <property type="entry name" value="CBS"/>
    <property type="match status" value="2"/>
</dbReference>
<dbReference type="Gene3D" id="3.10.580.10">
    <property type="entry name" value="CBS-domain"/>
    <property type="match status" value="1"/>
</dbReference>
<accession>X0ULK3</accession>
<dbReference type="PANTHER" id="PTHR43773:SF1">
    <property type="entry name" value="MAGNESIUM TRANSPORTER MGTE"/>
    <property type="match status" value="1"/>
</dbReference>
<dbReference type="SMART" id="SM00924">
    <property type="entry name" value="MgtE_N"/>
    <property type="match status" value="1"/>
</dbReference>
<dbReference type="Gene3D" id="1.25.60.10">
    <property type="entry name" value="MgtE N-terminal domain-like"/>
    <property type="match status" value="1"/>
</dbReference>
<dbReference type="GO" id="GO:0016020">
    <property type="term" value="C:membrane"/>
    <property type="evidence" value="ECO:0007669"/>
    <property type="project" value="InterPro"/>
</dbReference>
<dbReference type="Pfam" id="PF00571">
    <property type="entry name" value="CBS"/>
    <property type="match status" value="2"/>
</dbReference>
<dbReference type="PROSITE" id="PS51371">
    <property type="entry name" value="CBS"/>
    <property type="match status" value="2"/>
</dbReference>
<dbReference type="EMBL" id="BARS01028272">
    <property type="protein sequence ID" value="GAG06485.1"/>
    <property type="molecule type" value="Genomic_DNA"/>
</dbReference>
<dbReference type="SUPFAM" id="SSF158791">
    <property type="entry name" value="MgtE N-terminal domain-like"/>
    <property type="match status" value="1"/>
</dbReference>
<dbReference type="CDD" id="cd04606">
    <property type="entry name" value="CBS_pair_Mg_transporter"/>
    <property type="match status" value="1"/>
</dbReference>
<dbReference type="PANTHER" id="PTHR43773">
    <property type="entry name" value="MAGNESIUM TRANSPORTER MGTE"/>
    <property type="match status" value="1"/>
</dbReference>
<dbReference type="InterPro" id="IPR038076">
    <property type="entry name" value="MgtE_N_sf"/>
</dbReference>
<organism evidence="2">
    <name type="scientific">marine sediment metagenome</name>
    <dbReference type="NCBI Taxonomy" id="412755"/>
    <lineage>
        <taxon>unclassified sequences</taxon>
        <taxon>metagenomes</taxon>
        <taxon>ecological metagenomes</taxon>
    </lineage>
</organism>
<evidence type="ECO:0000313" key="2">
    <source>
        <dbReference type="EMBL" id="GAG06485.1"/>
    </source>
</evidence>
<comment type="caution">
    <text evidence="2">The sequence shown here is derived from an EMBL/GenBank/DDBJ whole genome shotgun (WGS) entry which is preliminary data.</text>
</comment>
<gene>
    <name evidence="2" type="ORF">S01H1_44323</name>
</gene>
<protein>
    <recommendedName>
        <fullName evidence="1">CBS domain-containing protein</fullName>
    </recommendedName>
</protein>
<dbReference type="GO" id="GO:0015095">
    <property type="term" value="F:magnesium ion transmembrane transporter activity"/>
    <property type="evidence" value="ECO:0007669"/>
    <property type="project" value="InterPro"/>
</dbReference>
<sequence>MEERRIVFRELLAKDPADVAEVLADLSQEQAADLIHRLFLRHAAAEPLGEMDPDDSAELVVQLDRAEASEILSRMDPDDAVDLLFELPEEIQEELLSRLNRQDAEVLTGLLAYPVDTAGGLMSPEIVPLSLSMSVQQAIDLLRRRQEEAETVYYAYAVDDEGRLQGVLSLRDMALAAPGTSLRDLVVRDAVKVSVTEDVEEVARTFDKYDYSALPVVDESDRLLGVITVDDVIDVIREEATEDIYG</sequence>
<dbReference type="InterPro" id="IPR006668">
    <property type="entry name" value="Mg_transptr_MgtE_intracell_dom"/>
</dbReference>